<protein>
    <submittedName>
        <fullName evidence="1">Uncharacterized protein</fullName>
    </submittedName>
</protein>
<evidence type="ECO:0000313" key="2">
    <source>
        <dbReference type="Proteomes" id="UP000032180"/>
    </source>
</evidence>
<proteinExistence type="predicted"/>
<evidence type="ECO:0000313" key="1">
    <source>
        <dbReference type="EnsemblPlants" id="LPERR11G00930.1"/>
    </source>
</evidence>
<name>A0A0D9XNE8_9ORYZ</name>
<reference evidence="1 2" key="1">
    <citation type="submission" date="2012-08" db="EMBL/GenBank/DDBJ databases">
        <title>Oryza genome evolution.</title>
        <authorList>
            <person name="Wing R.A."/>
        </authorList>
    </citation>
    <scope>NUCLEOTIDE SEQUENCE</scope>
</reference>
<reference evidence="2" key="2">
    <citation type="submission" date="2013-12" db="EMBL/GenBank/DDBJ databases">
        <authorList>
            <person name="Yu Y."/>
            <person name="Lee S."/>
            <person name="de Baynast K."/>
            <person name="Wissotski M."/>
            <person name="Liu L."/>
            <person name="Talag J."/>
            <person name="Goicoechea J."/>
            <person name="Angelova A."/>
            <person name="Jetty R."/>
            <person name="Kudrna D."/>
            <person name="Golser W."/>
            <person name="Rivera L."/>
            <person name="Zhang J."/>
            <person name="Wing R."/>
        </authorList>
    </citation>
    <scope>NUCLEOTIDE SEQUENCE</scope>
</reference>
<dbReference type="HOGENOM" id="CLU_2761418_0_0_1"/>
<reference evidence="1" key="3">
    <citation type="submission" date="2015-04" db="UniProtKB">
        <authorList>
            <consortium name="EnsemblPlants"/>
        </authorList>
    </citation>
    <scope>IDENTIFICATION</scope>
</reference>
<dbReference type="AlphaFoldDB" id="A0A0D9XNE8"/>
<sequence>MAPSGCRRGKRIDLGVNGGGVERKDWILAAAADVRCWSEMRKFLEGVGVGLVGETVRVWEGTGRDFRGFV</sequence>
<accession>A0A0D9XNE8</accession>
<dbReference type="EnsemblPlants" id="LPERR11G00930.1">
    <property type="protein sequence ID" value="LPERR11G00930.1"/>
    <property type="gene ID" value="LPERR11G00930"/>
</dbReference>
<organism evidence="1 2">
    <name type="scientific">Leersia perrieri</name>
    <dbReference type="NCBI Taxonomy" id="77586"/>
    <lineage>
        <taxon>Eukaryota</taxon>
        <taxon>Viridiplantae</taxon>
        <taxon>Streptophyta</taxon>
        <taxon>Embryophyta</taxon>
        <taxon>Tracheophyta</taxon>
        <taxon>Spermatophyta</taxon>
        <taxon>Magnoliopsida</taxon>
        <taxon>Liliopsida</taxon>
        <taxon>Poales</taxon>
        <taxon>Poaceae</taxon>
        <taxon>BOP clade</taxon>
        <taxon>Oryzoideae</taxon>
        <taxon>Oryzeae</taxon>
        <taxon>Oryzinae</taxon>
        <taxon>Leersia</taxon>
    </lineage>
</organism>
<dbReference type="Gramene" id="LPERR11G00930.1">
    <property type="protein sequence ID" value="LPERR11G00930.1"/>
    <property type="gene ID" value="LPERR11G00930"/>
</dbReference>
<dbReference type="Proteomes" id="UP000032180">
    <property type="component" value="Chromosome 11"/>
</dbReference>
<keyword evidence="2" id="KW-1185">Reference proteome</keyword>